<evidence type="ECO:0000313" key="3">
    <source>
        <dbReference type="Proteomes" id="UP001232063"/>
    </source>
</evidence>
<protein>
    <recommendedName>
        <fullName evidence="4">Por secretion system C-terminal sorting domain-containing protein</fullName>
    </recommendedName>
</protein>
<dbReference type="EMBL" id="JASJOU010000013">
    <property type="protein sequence ID" value="MDJ1504791.1"/>
    <property type="molecule type" value="Genomic_DNA"/>
</dbReference>
<feature type="chain" id="PRO_5042153097" description="Por secretion system C-terminal sorting domain-containing protein" evidence="1">
    <location>
        <begin position="21"/>
        <end position="194"/>
    </location>
</feature>
<name>A0AAE3R6I5_9BACT</name>
<proteinExistence type="predicted"/>
<keyword evidence="1" id="KW-0732">Signal</keyword>
<dbReference type="Proteomes" id="UP001232063">
    <property type="component" value="Unassembled WGS sequence"/>
</dbReference>
<evidence type="ECO:0000313" key="2">
    <source>
        <dbReference type="EMBL" id="MDJ1504791.1"/>
    </source>
</evidence>
<keyword evidence="3" id="KW-1185">Reference proteome</keyword>
<evidence type="ECO:0000256" key="1">
    <source>
        <dbReference type="SAM" id="SignalP"/>
    </source>
</evidence>
<comment type="caution">
    <text evidence="2">The sequence shown here is derived from an EMBL/GenBank/DDBJ whole genome shotgun (WGS) entry which is preliminary data.</text>
</comment>
<reference evidence="2" key="1">
    <citation type="submission" date="2023-05" db="EMBL/GenBank/DDBJ databases">
        <authorList>
            <person name="Zhang X."/>
        </authorList>
    </citation>
    <scope>NUCLEOTIDE SEQUENCE</scope>
    <source>
        <strain evidence="2">BD1B2-1</strain>
    </source>
</reference>
<organism evidence="2 3">
    <name type="scientific">Xanthocytophaga agilis</name>
    <dbReference type="NCBI Taxonomy" id="3048010"/>
    <lineage>
        <taxon>Bacteria</taxon>
        <taxon>Pseudomonadati</taxon>
        <taxon>Bacteroidota</taxon>
        <taxon>Cytophagia</taxon>
        <taxon>Cytophagales</taxon>
        <taxon>Rhodocytophagaceae</taxon>
        <taxon>Xanthocytophaga</taxon>
    </lineage>
</organism>
<dbReference type="AlphaFoldDB" id="A0AAE3R6I5"/>
<evidence type="ECO:0008006" key="4">
    <source>
        <dbReference type="Google" id="ProtNLM"/>
    </source>
</evidence>
<gene>
    <name evidence="2" type="ORF">QNI22_29280</name>
</gene>
<dbReference type="RefSeq" id="WP_314516439.1">
    <property type="nucleotide sequence ID" value="NZ_JASJOU010000013.1"/>
</dbReference>
<sequence length="194" mass="21069">MKTSILTFALGLVLSANVFAADDLESVSTASINTTNRVSVYNLVYASAKTGLVTVSIKNQDGQVVLQEQIFNDKKGFIRPYNFSTMPEGSYTLEVKDAAGKSELSLAYSNVAVNAVRKAEIKALESNKYQLRLVGNTADAVEVSIYDQFGSTIHSESLSQKGSFTRIYDLSKLKNAKGAIEVRANGKVVNRVEL</sequence>
<feature type="signal peptide" evidence="1">
    <location>
        <begin position="1"/>
        <end position="20"/>
    </location>
</feature>
<accession>A0AAE3R6I5</accession>